<protein>
    <submittedName>
        <fullName evidence="2">Formyl transferase-like protein</fullName>
    </submittedName>
</protein>
<reference evidence="2 3" key="1">
    <citation type="submission" date="2019-03" db="EMBL/GenBank/DDBJ databases">
        <title>Genomic Encyclopedia of Archaeal and Bacterial Type Strains, Phase II (KMG-II): from individual species to whole genera.</title>
        <authorList>
            <person name="Goeker M."/>
        </authorList>
    </citation>
    <scope>NUCLEOTIDE SEQUENCE [LARGE SCALE GENOMIC DNA]</scope>
    <source>
        <strain evidence="2 3">DSM 28323</strain>
    </source>
</reference>
<dbReference type="Pfam" id="PF00551">
    <property type="entry name" value="Formyl_trans_N"/>
    <property type="match status" value="1"/>
</dbReference>
<evidence type="ECO:0000313" key="3">
    <source>
        <dbReference type="Proteomes" id="UP000295741"/>
    </source>
</evidence>
<dbReference type="Proteomes" id="UP000295741">
    <property type="component" value="Unassembled WGS sequence"/>
</dbReference>
<dbReference type="SUPFAM" id="SSF53328">
    <property type="entry name" value="Formyltransferase"/>
    <property type="match status" value="1"/>
</dbReference>
<sequence>MKPIHSKYVERFNQPDWGAYYMPDQDWEKQETGLRIVLFGSTLGGMWVLESLKQLKNILGARITLVGLATDDARDPHARISLKKRIWHYFEKAQQHEMVDGIVMQALSIGMEVFTGNIKSAYFQGLLQQWKPDIIIMACFGQIVPPSVFNYPVMGMYNFHPSDLKNDIGAGPKPFEETLASRMNTTCVSLMGVTEIIDHGPLIGQSPAIRITGKEDEFFSDVLLTEEKVTSVFPDMTWVLVHKILLMQGTALPVEFTIDFDQEIDEAVKQRLLQPLSGKHSAVYPFPDMTLFSIGYKTLQV</sequence>
<dbReference type="PANTHER" id="PTHR11138">
    <property type="entry name" value="METHIONYL-TRNA FORMYLTRANSFERASE"/>
    <property type="match status" value="1"/>
</dbReference>
<organism evidence="2 3">
    <name type="scientific">Sediminibacterium goheungense</name>
    <dbReference type="NCBI Taxonomy" id="1086393"/>
    <lineage>
        <taxon>Bacteria</taxon>
        <taxon>Pseudomonadati</taxon>
        <taxon>Bacteroidota</taxon>
        <taxon>Chitinophagia</taxon>
        <taxon>Chitinophagales</taxon>
        <taxon>Chitinophagaceae</taxon>
        <taxon>Sediminibacterium</taxon>
    </lineage>
</organism>
<accession>A0A4V3C4F7</accession>
<dbReference type="InterPro" id="IPR002376">
    <property type="entry name" value="Formyl_transf_N"/>
</dbReference>
<dbReference type="InterPro" id="IPR036477">
    <property type="entry name" value="Formyl_transf_N_sf"/>
</dbReference>
<evidence type="ECO:0000313" key="2">
    <source>
        <dbReference type="EMBL" id="TDO25688.1"/>
    </source>
</evidence>
<keyword evidence="3" id="KW-1185">Reference proteome</keyword>
<keyword evidence="2" id="KW-0808">Transferase</keyword>
<dbReference type="GO" id="GO:0004479">
    <property type="term" value="F:methionyl-tRNA formyltransferase activity"/>
    <property type="evidence" value="ECO:0007669"/>
    <property type="project" value="TreeGrafter"/>
</dbReference>
<comment type="caution">
    <text evidence="2">The sequence shown here is derived from an EMBL/GenBank/DDBJ whole genome shotgun (WGS) entry which is preliminary data.</text>
</comment>
<dbReference type="PANTHER" id="PTHR11138:SF5">
    <property type="entry name" value="METHIONYL-TRNA FORMYLTRANSFERASE, MITOCHONDRIAL"/>
    <property type="match status" value="1"/>
</dbReference>
<dbReference type="Gene3D" id="3.40.50.170">
    <property type="entry name" value="Formyl transferase, N-terminal domain"/>
    <property type="match status" value="1"/>
</dbReference>
<dbReference type="RefSeq" id="WP_133475186.1">
    <property type="nucleotide sequence ID" value="NZ_SNWP01000012.1"/>
</dbReference>
<proteinExistence type="predicted"/>
<evidence type="ECO:0000259" key="1">
    <source>
        <dbReference type="Pfam" id="PF00551"/>
    </source>
</evidence>
<name>A0A4V3C4F7_9BACT</name>
<dbReference type="EMBL" id="SNWP01000012">
    <property type="protein sequence ID" value="TDO25688.1"/>
    <property type="molecule type" value="Genomic_DNA"/>
</dbReference>
<dbReference type="OrthoDB" id="7674699at2"/>
<feature type="domain" description="Formyl transferase N-terminal" evidence="1">
    <location>
        <begin position="120"/>
        <end position="212"/>
    </location>
</feature>
<gene>
    <name evidence="2" type="ORF">BC659_2610</name>
</gene>
<dbReference type="GO" id="GO:0005829">
    <property type="term" value="C:cytosol"/>
    <property type="evidence" value="ECO:0007669"/>
    <property type="project" value="TreeGrafter"/>
</dbReference>
<dbReference type="AlphaFoldDB" id="A0A4V3C4F7"/>